<evidence type="ECO:0000256" key="4">
    <source>
        <dbReference type="ARBA" id="ARBA00011245"/>
    </source>
</evidence>
<dbReference type="PANTHER" id="PTHR11557:SF0">
    <property type="entry name" value="PORPHOBILINOGEN DEAMINASE"/>
    <property type="match status" value="1"/>
</dbReference>
<keyword evidence="5 8" id="KW-0808">Transferase</keyword>
<dbReference type="GO" id="GO:0006782">
    <property type="term" value="P:protoporphyrinogen IX biosynthetic process"/>
    <property type="evidence" value="ECO:0007669"/>
    <property type="project" value="UniProtKB-UniRule"/>
</dbReference>
<dbReference type="SUPFAM" id="SSF53850">
    <property type="entry name" value="Periplasmic binding protein-like II"/>
    <property type="match status" value="1"/>
</dbReference>
<comment type="similarity">
    <text evidence="3 8">Belongs to the HMBS family.</text>
</comment>
<dbReference type="EC" id="2.5.1.61" evidence="8"/>
<dbReference type="PANTHER" id="PTHR11557">
    <property type="entry name" value="PORPHOBILINOGEN DEAMINASE"/>
    <property type="match status" value="1"/>
</dbReference>
<feature type="domain" description="Porphobilinogen deaminase N-terminal" evidence="9">
    <location>
        <begin position="23"/>
        <end position="230"/>
    </location>
</feature>
<evidence type="ECO:0000313" key="12">
    <source>
        <dbReference type="Proteomes" id="UP000178885"/>
    </source>
</evidence>
<dbReference type="InterPro" id="IPR022419">
    <property type="entry name" value="Porphobilin_deaminase_cofac_BS"/>
</dbReference>
<evidence type="ECO:0000259" key="10">
    <source>
        <dbReference type="Pfam" id="PF03900"/>
    </source>
</evidence>
<dbReference type="GO" id="GO:0004418">
    <property type="term" value="F:hydroxymethylbilane synthase activity"/>
    <property type="evidence" value="ECO:0007669"/>
    <property type="project" value="UniProtKB-UniRule"/>
</dbReference>
<feature type="domain" description="Porphobilinogen deaminase C-terminal" evidence="10">
    <location>
        <begin position="243"/>
        <end position="312"/>
    </location>
</feature>
<evidence type="ECO:0000259" key="9">
    <source>
        <dbReference type="Pfam" id="PF01379"/>
    </source>
</evidence>
<name>A0A1F6TTZ4_9PROT</name>
<dbReference type="NCBIfam" id="TIGR00212">
    <property type="entry name" value="hemC"/>
    <property type="match status" value="1"/>
</dbReference>
<keyword evidence="6 8" id="KW-0627">Porphyrin biosynthesis</keyword>
<sequence length="328" mass="34931">MGYNPATDPTDPHFQAPASLNTLRLGTRKSQLALWQAEYVRARLRALHPQLAVELVTMTTEGDRILDRSLAKVGGKGLFIKELEQGLLEGRTDIAVHSLKDVTATLPAGLHLSVVCEREDPRDAFVSNRYPDLKSLPAGACVGTSSLRRQCQLRAAYPHLSVATLRGNVNTRLAKLDAGDFDAVILAAAGLKRLGFAGRIRAGLDPAESLPAVGQGAVCIECRADDEAVNRLIAPLNHRATQICVTAERALNAHLEGGCQVPIGGYAVLEGETLHLRGLVGDPEDGRLIRAEARGAAADAERLGAQVAAELLARGAKRILDKVYGRGG</sequence>
<dbReference type="InterPro" id="IPR022417">
    <property type="entry name" value="Porphobilin_deaminase_N"/>
</dbReference>
<evidence type="ECO:0000256" key="8">
    <source>
        <dbReference type="HAMAP-Rule" id="MF_00260"/>
    </source>
</evidence>
<proteinExistence type="inferred from homology"/>
<reference evidence="11 12" key="1">
    <citation type="journal article" date="2016" name="Nat. Commun.">
        <title>Thousands of microbial genomes shed light on interconnected biogeochemical processes in an aquifer system.</title>
        <authorList>
            <person name="Anantharaman K."/>
            <person name="Brown C.T."/>
            <person name="Hug L.A."/>
            <person name="Sharon I."/>
            <person name="Castelle C.J."/>
            <person name="Probst A.J."/>
            <person name="Thomas B.C."/>
            <person name="Singh A."/>
            <person name="Wilkins M.J."/>
            <person name="Karaoz U."/>
            <person name="Brodie E.L."/>
            <person name="Williams K.H."/>
            <person name="Hubbard S.S."/>
            <person name="Banfield J.F."/>
        </authorList>
    </citation>
    <scope>NUCLEOTIDE SEQUENCE [LARGE SCALE GENOMIC DNA]</scope>
</reference>
<comment type="miscellaneous">
    <text evidence="8">The porphobilinogen subunits are added to the dipyrromethane group.</text>
</comment>
<feature type="modified residue" description="S-(dipyrrolylmethanemethyl)cysteine" evidence="8">
    <location>
        <position position="259"/>
    </location>
</feature>
<dbReference type="Gene3D" id="3.40.190.10">
    <property type="entry name" value="Periplasmic binding protein-like II"/>
    <property type="match status" value="2"/>
</dbReference>
<dbReference type="InterPro" id="IPR022418">
    <property type="entry name" value="Porphobilinogen_deaminase_C"/>
</dbReference>
<dbReference type="CDD" id="cd13646">
    <property type="entry name" value="PBP2_EcHMBS_like"/>
    <property type="match status" value="1"/>
</dbReference>
<dbReference type="PROSITE" id="PS00533">
    <property type="entry name" value="PORPHOBILINOGEN_DEAM"/>
    <property type="match status" value="1"/>
</dbReference>
<evidence type="ECO:0000256" key="2">
    <source>
        <dbReference type="ARBA" id="ARBA00004735"/>
    </source>
</evidence>
<evidence type="ECO:0000256" key="7">
    <source>
        <dbReference type="ARBA" id="ARBA00048169"/>
    </source>
</evidence>
<comment type="pathway">
    <text evidence="2">Porphyrin-containing compound metabolism; protoporphyrin-IX biosynthesis; coproporphyrinogen-III from 5-aminolevulinate: step 2/4.</text>
</comment>
<dbReference type="Gene3D" id="3.30.160.40">
    <property type="entry name" value="Porphobilinogen deaminase, C-terminal domain"/>
    <property type="match status" value="1"/>
</dbReference>
<dbReference type="FunFam" id="3.40.190.10:FF:000005">
    <property type="entry name" value="Porphobilinogen deaminase"/>
    <property type="match status" value="1"/>
</dbReference>
<dbReference type="HAMAP" id="MF_00260">
    <property type="entry name" value="Porphobil_deam"/>
    <property type="match status" value="1"/>
</dbReference>
<comment type="catalytic activity">
    <reaction evidence="7 8">
        <text>4 porphobilinogen + H2O = hydroxymethylbilane + 4 NH4(+)</text>
        <dbReference type="Rhea" id="RHEA:13185"/>
        <dbReference type="ChEBI" id="CHEBI:15377"/>
        <dbReference type="ChEBI" id="CHEBI:28938"/>
        <dbReference type="ChEBI" id="CHEBI:57845"/>
        <dbReference type="ChEBI" id="CHEBI:58126"/>
        <dbReference type="EC" id="2.5.1.61"/>
    </reaction>
</comment>
<dbReference type="InterPro" id="IPR036803">
    <property type="entry name" value="Porphobilinogen_deaminase_C_sf"/>
</dbReference>
<accession>A0A1F6TTZ4</accession>
<dbReference type="PIRSF" id="PIRSF001438">
    <property type="entry name" value="4pyrrol_synth_OHMeBilane_synth"/>
    <property type="match status" value="1"/>
</dbReference>
<dbReference type="SUPFAM" id="SSF54782">
    <property type="entry name" value="Porphobilinogen deaminase (hydroxymethylbilane synthase), C-terminal domain"/>
    <property type="match status" value="1"/>
</dbReference>
<gene>
    <name evidence="8" type="primary">hemC</name>
    <name evidence="11" type="ORF">A2151_08530</name>
</gene>
<dbReference type="PRINTS" id="PR00151">
    <property type="entry name" value="PORPHBDMNASE"/>
</dbReference>
<dbReference type="FunFam" id="3.30.160.40:FF:000002">
    <property type="entry name" value="Porphobilinogen deaminase"/>
    <property type="match status" value="1"/>
</dbReference>
<dbReference type="UniPathway" id="UPA00251">
    <property type="reaction ID" value="UER00319"/>
</dbReference>
<comment type="subunit">
    <text evidence="4 8">Monomer.</text>
</comment>
<evidence type="ECO:0000256" key="6">
    <source>
        <dbReference type="ARBA" id="ARBA00023244"/>
    </source>
</evidence>
<evidence type="ECO:0000256" key="1">
    <source>
        <dbReference type="ARBA" id="ARBA00002869"/>
    </source>
</evidence>
<organism evidence="11 12">
    <name type="scientific">Candidatus Muproteobacteria bacterium RBG_16_65_34</name>
    <dbReference type="NCBI Taxonomy" id="1817760"/>
    <lineage>
        <taxon>Bacteria</taxon>
        <taxon>Pseudomonadati</taxon>
        <taxon>Pseudomonadota</taxon>
        <taxon>Candidatus Muproteobacteria</taxon>
    </lineage>
</organism>
<dbReference type="FunFam" id="3.40.190.10:FF:000004">
    <property type="entry name" value="Porphobilinogen deaminase"/>
    <property type="match status" value="1"/>
</dbReference>
<dbReference type="GO" id="GO:0005737">
    <property type="term" value="C:cytoplasm"/>
    <property type="evidence" value="ECO:0007669"/>
    <property type="project" value="UniProtKB-UniRule"/>
</dbReference>
<dbReference type="Pfam" id="PF03900">
    <property type="entry name" value="Porphobil_deamC"/>
    <property type="match status" value="1"/>
</dbReference>
<dbReference type="EMBL" id="MFSU01000026">
    <property type="protein sequence ID" value="OGI48519.1"/>
    <property type="molecule type" value="Genomic_DNA"/>
</dbReference>
<comment type="cofactor">
    <cofactor evidence="8">
        <name>dipyrromethane</name>
        <dbReference type="ChEBI" id="CHEBI:60342"/>
    </cofactor>
    <text evidence="8">Binds 1 dipyrromethane group covalently.</text>
</comment>
<comment type="function">
    <text evidence="1 8">Tetrapolymerization of the monopyrrole PBG into the hydroxymethylbilane pre-uroporphyrinogen in several discrete steps.</text>
</comment>
<evidence type="ECO:0000256" key="3">
    <source>
        <dbReference type="ARBA" id="ARBA00005638"/>
    </source>
</evidence>
<comment type="caution">
    <text evidence="11">The sequence shown here is derived from an EMBL/GenBank/DDBJ whole genome shotgun (WGS) entry which is preliminary data.</text>
</comment>
<dbReference type="STRING" id="1817760.A2151_08530"/>
<dbReference type="Pfam" id="PF01379">
    <property type="entry name" value="Porphobil_deam"/>
    <property type="match status" value="1"/>
</dbReference>
<evidence type="ECO:0000256" key="5">
    <source>
        <dbReference type="ARBA" id="ARBA00022679"/>
    </source>
</evidence>
<dbReference type="InterPro" id="IPR000860">
    <property type="entry name" value="HemC"/>
</dbReference>
<protein>
    <recommendedName>
        <fullName evidence="8">Porphobilinogen deaminase</fullName>
        <shortName evidence="8">PBG</shortName>
        <ecNumber evidence="8">2.5.1.61</ecNumber>
    </recommendedName>
    <alternativeName>
        <fullName evidence="8">Hydroxymethylbilane synthase</fullName>
        <shortName evidence="8">HMBS</shortName>
    </alternativeName>
    <alternativeName>
        <fullName evidence="8">Pre-uroporphyrinogen synthase</fullName>
    </alternativeName>
</protein>
<evidence type="ECO:0000313" key="11">
    <source>
        <dbReference type="EMBL" id="OGI48519.1"/>
    </source>
</evidence>
<dbReference type="AlphaFoldDB" id="A0A1F6TTZ4"/>
<dbReference type="Proteomes" id="UP000178885">
    <property type="component" value="Unassembled WGS sequence"/>
</dbReference>